<dbReference type="AlphaFoldDB" id="F6QBH5"/>
<dbReference type="HOGENOM" id="CLU_009600_9_3_1"/>
<reference evidence="41" key="2">
    <citation type="submission" date="2011-06" db="UniProtKB">
        <authorList>
            <consortium name="Ensembl"/>
        </authorList>
    </citation>
    <scope>IDENTIFICATION</scope>
</reference>
<feature type="domain" description="Amidase" evidence="40">
    <location>
        <begin position="102"/>
        <end position="571"/>
    </location>
</feature>
<comment type="catalytic activity">
    <reaction evidence="33">
        <text>(15Z)-tetracosenamide + H2O = (15Z)-tetracosenoate + NH4(+)</text>
        <dbReference type="Rhea" id="RHEA:63028"/>
        <dbReference type="ChEBI" id="CHEBI:15377"/>
        <dbReference type="ChEBI" id="CHEBI:28938"/>
        <dbReference type="ChEBI" id="CHEBI:32392"/>
        <dbReference type="ChEBI" id="CHEBI:146166"/>
    </reaction>
    <physiologicalReaction direction="left-to-right" evidence="33">
        <dbReference type="Rhea" id="RHEA:63029"/>
    </physiologicalReaction>
</comment>
<dbReference type="Ensembl" id="ENSXETT00000009499">
    <property type="protein sequence ID" value="ENSXETP00000009499"/>
    <property type="gene ID" value="ENSXETG00000004361"/>
</dbReference>
<comment type="catalytic activity">
    <reaction evidence="20">
        <text>N-octadecanoyl ethanolamine + H2O = octadecanoate + ethanolamine</text>
        <dbReference type="Rhea" id="RHEA:63124"/>
        <dbReference type="ChEBI" id="CHEBI:15377"/>
        <dbReference type="ChEBI" id="CHEBI:25629"/>
        <dbReference type="ChEBI" id="CHEBI:57603"/>
        <dbReference type="ChEBI" id="CHEBI:85299"/>
    </reaction>
    <physiologicalReaction direction="left-to-right" evidence="20">
        <dbReference type="Rhea" id="RHEA:63125"/>
    </physiologicalReaction>
</comment>
<evidence type="ECO:0000256" key="25">
    <source>
        <dbReference type="ARBA" id="ARBA00052426"/>
    </source>
</evidence>
<comment type="catalytic activity">
    <reaction evidence="25">
        <text>(9Z,12Z)-octadecadienamide + H2O = (9Z,12Z)-octadecadienoate + NH4(+)</text>
        <dbReference type="Rhea" id="RHEA:63020"/>
        <dbReference type="ChEBI" id="CHEBI:15377"/>
        <dbReference type="ChEBI" id="CHEBI:28938"/>
        <dbReference type="ChEBI" id="CHEBI:30245"/>
        <dbReference type="ChEBI" id="CHEBI:82984"/>
    </reaction>
    <physiologicalReaction direction="left-to-right" evidence="25">
        <dbReference type="Rhea" id="RHEA:63021"/>
    </physiologicalReaction>
</comment>
<comment type="catalytic activity">
    <reaction evidence="8">
        <text>(9Z)-octadecenoate + glycine = N-(9Z-octadecenoyl)glycine + H2O</text>
        <dbReference type="Rhea" id="RHEA:51316"/>
        <dbReference type="ChEBI" id="CHEBI:15377"/>
        <dbReference type="ChEBI" id="CHEBI:30823"/>
        <dbReference type="ChEBI" id="CHEBI:57305"/>
        <dbReference type="ChEBI" id="CHEBI:133992"/>
    </reaction>
    <physiologicalReaction direction="right-to-left" evidence="8">
        <dbReference type="Rhea" id="RHEA:51318"/>
    </physiologicalReaction>
</comment>
<evidence type="ECO:0000256" key="17">
    <source>
        <dbReference type="ARBA" id="ARBA00051200"/>
    </source>
</evidence>
<comment type="catalytic activity">
    <reaction evidence="12">
        <text>N-(5Z,8Z,11Z,14Z-eicosatetraenoyl)-L-serine + H2O = (5Z,8Z,11Z,14Z)-eicosatetraenoate + L-serine</text>
        <dbReference type="Rhea" id="RHEA:64116"/>
        <dbReference type="ChEBI" id="CHEBI:15377"/>
        <dbReference type="ChEBI" id="CHEBI:32395"/>
        <dbReference type="ChEBI" id="CHEBI:33384"/>
        <dbReference type="ChEBI" id="CHEBI:149697"/>
    </reaction>
    <physiologicalReaction direction="left-to-right" evidence="12">
        <dbReference type="Rhea" id="RHEA:64117"/>
    </physiologicalReaction>
</comment>
<comment type="catalytic activity">
    <reaction evidence="21">
        <text>N-tetracosanoyl-taurine + H2O = tetracosanoate + taurine</text>
        <dbReference type="Rhea" id="RHEA:63140"/>
        <dbReference type="ChEBI" id="CHEBI:15377"/>
        <dbReference type="ChEBI" id="CHEBI:31014"/>
        <dbReference type="ChEBI" id="CHEBI:132049"/>
        <dbReference type="ChEBI" id="CHEBI:507393"/>
    </reaction>
    <physiologicalReaction direction="left-to-right" evidence="21">
        <dbReference type="Rhea" id="RHEA:63141"/>
    </physiologicalReaction>
</comment>
<dbReference type="Bgee" id="ENSXETG00000004361">
    <property type="expression patterns" value="Expressed in mesonephros and 17 other cell types or tissues"/>
</dbReference>
<evidence type="ECO:0000256" key="33">
    <source>
        <dbReference type="ARBA" id="ARBA00052906"/>
    </source>
</evidence>
<keyword evidence="7" id="KW-0443">Lipid metabolism</keyword>
<dbReference type="Xenbase" id="XB-GENE-997956">
    <property type="gene designation" value="faah.3"/>
</dbReference>
<dbReference type="Pfam" id="PF01425">
    <property type="entry name" value="Amidase"/>
    <property type="match status" value="1"/>
</dbReference>
<comment type="catalytic activity">
    <reaction evidence="14">
        <text>1-O-methyl-(5Z,8Z,11Z,14Z)-eicosatetraenoate + H2O = methanol + (5Z,8Z,11Z,14Z)-eicosatetraenoate + H(+)</text>
        <dbReference type="Rhea" id="RHEA:63052"/>
        <dbReference type="ChEBI" id="CHEBI:15377"/>
        <dbReference type="ChEBI" id="CHEBI:15378"/>
        <dbReference type="ChEBI" id="CHEBI:17790"/>
        <dbReference type="ChEBI" id="CHEBI:32395"/>
        <dbReference type="ChEBI" id="CHEBI:78033"/>
    </reaction>
    <physiologicalReaction direction="left-to-right" evidence="14">
        <dbReference type="Rhea" id="RHEA:63053"/>
    </physiologicalReaction>
</comment>
<comment type="catalytic activity">
    <reaction evidence="27">
        <text>(6Z)-octadecenamide + H2O = (6Z)-octadecenoate + NH4(+)</text>
        <dbReference type="Rhea" id="RHEA:63008"/>
        <dbReference type="ChEBI" id="CHEBI:15377"/>
        <dbReference type="ChEBI" id="CHEBI:28938"/>
        <dbReference type="ChEBI" id="CHEBI:32375"/>
        <dbReference type="ChEBI" id="CHEBI:146168"/>
    </reaction>
    <physiologicalReaction direction="left-to-right" evidence="27">
        <dbReference type="Rhea" id="RHEA:63009"/>
    </physiologicalReaction>
</comment>
<evidence type="ECO:0000256" key="29">
    <source>
        <dbReference type="ARBA" id="ARBA00052634"/>
    </source>
</evidence>
<keyword evidence="4" id="KW-0597">Phosphoprotein</keyword>
<evidence type="ECO:0000256" key="26">
    <source>
        <dbReference type="ARBA" id="ARBA00052458"/>
    </source>
</evidence>
<evidence type="ECO:0000313" key="44">
    <source>
        <dbReference type="Xenbase" id="XB-GENE-997956"/>
    </source>
</evidence>
<evidence type="ECO:0000313" key="41">
    <source>
        <dbReference type="Ensembl" id="ENSXETP00000009499"/>
    </source>
</evidence>
<dbReference type="Proteomes" id="UP000008143">
    <property type="component" value="Chromosome 4"/>
</dbReference>
<dbReference type="RefSeq" id="XP_012817414.2">
    <property type="nucleotide sequence ID" value="XM_012961960.3"/>
</dbReference>
<sequence>MLCNKLNEFLTEHEVESRILAALGLCVAVSLYGLKWIRKRRILKRINQEKKRRDMSLQLMEKLAEKFKKQNPGVDSRRILSMSLQELTEKLRDGSLSPESVLYPYVKKALEVTRDTNCITVFMNDCETQLQEVKKQKQKGLLYGVPVSIKEHVGYQGHPSTCGLVQYLDELEEEDSVIVKVLKKQGAIIFAKTNVPQTLICYETSNPIYGLTTNPHNHTKGAAGSSGGEGALIGGGGSILGFGTDIGGSIRLPSSFCGIAGLKPTPNRLSLHGVRPCVDGMLAVLLCIGPMARDVDSLVLCMKALLCDEMFKLDPRVPPLPFNEEVYSTSQPLRIGYYETDGYTLPNPAMRRVFLETKKLLEEAGHMLIPFKPPRTEYMLNELYMKSLFGDGGQTLSEKFKNNIVDQRLRDLCLLCNLPKIVKKILAFILKPLRPRYALSLSSAQGASCVKDHWKQNTAVEEYQTEFIAEWRKLNLDVVLAPMLGPAFNPGYPAKLLSAASYTMLYNLVGFPAGVVPVGSVTQTDEEELKNYKGHFNDQLDKLFVKAVEGGLGLPLSVQCAALPYQDELCLRLMKEVETLHQNKKKKA</sequence>
<comment type="catalytic activity">
    <reaction evidence="16">
        <text>N-(15Z-tetracosenoyl)-ethanolamine + H2O = (15Z)-tetracosenoate + ethanolamine</text>
        <dbReference type="Rhea" id="RHEA:63144"/>
        <dbReference type="ChEBI" id="CHEBI:15377"/>
        <dbReference type="ChEBI" id="CHEBI:32392"/>
        <dbReference type="ChEBI" id="CHEBI:57603"/>
        <dbReference type="ChEBI" id="CHEBI:146187"/>
    </reaction>
    <physiologicalReaction direction="left-to-right" evidence="16">
        <dbReference type="Rhea" id="RHEA:63145"/>
    </physiologicalReaction>
</comment>
<comment type="catalytic activity">
    <reaction evidence="1">
        <text>(9Z)-octadecenamide + H2O = (9Z)-octadecenoate + NH4(+)</text>
        <dbReference type="Rhea" id="RHEA:26506"/>
        <dbReference type="ChEBI" id="CHEBI:15377"/>
        <dbReference type="ChEBI" id="CHEBI:28938"/>
        <dbReference type="ChEBI" id="CHEBI:30823"/>
        <dbReference type="ChEBI" id="CHEBI:116314"/>
        <dbReference type="EC" id="3.5.1.99"/>
    </reaction>
    <physiologicalReaction direction="left-to-right" evidence="1">
        <dbReference type="Rhea" id="RHEA:26507"/>
    </physiologicalReaction>
</comment>
<gene>
    <name evidence="41 43 44" type="primary">faah.3</name>
</gene>
<comment type="catalytic activity">
    <reaction evidence="22">
        <text>N-docosanoyl-taurine + H2O = docosanoate + taurine</text>
        <dbReference type="Rhea" id="RHEA:63156"/>
        <dbReference type="ChEBI" id="CHEBI:15377"/>
        <dbReference type="ChEBI" id="CHEBI:23858"/>
        <dbReference type="ChEBI" id="CHEBI:146196"/>
        <dbReference type="ChEBI" id="CHEBI:507393"/>
    </reaction>
    <physiologicalReaction direction="left-to-right" evidence="22">
        <dbReference type="Rhea" id="RHEA:63157"/>
    </physiologicalReaction>
</comment>
<evidence type="ECO:0000256" key="28">
    <source>
        <dbReference type="ARBA" id="ARBA00052514"/>
    </source>
</evidence>
<dbReference type="PANTHER" id="PTHR45847:SF8">
    <property type="entry name" value="FATTY ACID AMIDE HYDROLASE-RELATED"/>
    <property type="match status" value="1"/>
</dbReference>
<evidence type="ECO:0000256" key="6">
    <source>
        <dbReference type="ARBA" id="ARBA00022963"/>
    </source>
</evidence>
<evidence type="ECO:0000256" key="2">
    <source>
        <dbReference type="ARBA" id="ARBA00009199"/>
    </source>
</evidence>
<dbReference type="InterPro" id="IPR023631">
    <property type="entry name" value="Amidase_dom"/>
</dbReference>
<feature type="binding site" evidence="39">
    <location>
        <position position="199"/>
    </location>
    <ligand>
        <name>substrate</name>
    </ligand>
</feature>
<evidence type="ECO:0000256" key="37">
    <source>
        <dbReference type="ARBA" id="ARBA00077216"/>
    </source>
</evidence>
<name>F6QBH5_XENTR</name>
<evidence type="ECO:0000256" key="23">
    <source>
        <dbReference type="ARBA" id="ARBA00052289"/>
    </source>
</evidence>
<comment type="catalytic activity">
    <reaction evidence="15">
        <text>tetradecamide + H2O = tetradecanoate + NH4(+)</text>
        <dbReference type="Rhea" id="RHEA:62992"/>
        <dbReference type="ChEBI" id="CHEBI:15377"/>
        <dbReference type="ChEBI" id="CHEBI:28938"/>
        <dbReference type="ChEBI" id="CHEBI:30807"/>
        <dbReference type="ChEBI" id="CHEBI:137125"/>
    </reaction>
    <physiologicalReaction direction="left-to-right" evidence="15">
        <dbReference type="Rhea" id="RHEA:62993"/>
    </physiologicalReaction>
</comment>
<comment type="catalytic activity">
    <reaction evidence="10">
        <text>N-(9Z-octadecenoyl) ethanolamine + H2O = ethanolamine + (9Z)-octadecenoate</text>
        <dbReference type="Rhea" id="RHEA:45060"/>
        <dbReference type="ChEBI" id="CHEBI:15377"/>
        <dbReference type="ChEBI" id="CHEBI:30823"/>
        <dbReference type="ChEBI" id="CHEBI:57603"/>
        <dbReference type="ChEBI" id="CHEBI:71466"/>
    </reaction>
    <physiologicalReaction direction="left-to-right" evidence="10">
        <dbReference type="Rhea" id="RHEA:45061"/>
    </physiologicalReaction>
</comment>
<evidence type="ECO:0000256" key="35">
    <source>
        <dbReference type="ARBA" id="ARBA00077111"/>
    </source>
</evidence>
<comment type="catalytic activity">
    <reaction evidence="13">
        <text>(11Z,14Z)-eicosadienamide + H2O = (11Z,14Z)-eicosadienoate + NH4(+)</text>
        <dbReference type="Rhea" id="RHEA:63004"/>
        <dbReference type="ChEBI" id="CHEBI:15377"/>
        <dbReference type="ChEBI" id="CHEBI:28938"/>
        <dbReference type="ChEBI" id="CHEBI:77220"/>
        <dbReference type="ChEBI" id="CHEBI:146165"/>
    </reaction>
    <physiologicalReaction direction="left-to-right" evidence="13">
        <dbReference type="Rhea" id="RHEA:63005"/>
    </physiologicalReaction>
</comment>
<dbReference type="GO" id="GO:0017064">
    <property type="term" value="F:fatty acid amide hydrolase activity"/>
    <property type="evidence" value="ECO:0000318"/>
    <property type="project" value="GO_Central"/>
</dbReference>
<evidence type="ECO:0000256" key="24">
    <source>
        <dbReference type="ARBA" id="ARBA00052337"/>
    </source>
</evidence>
<evidence type="ECO:0000256" key="12">
    <source>
        <dbReference type="ARBA" id="ARBA00050294"/>
    </source>
</evidence>
<dbReference type="FunFam" id="3.90.1300.10:FF:000001">
    <property type="entry name" value="Fatty-acid amide hydrolase 1"/>
    <property type="match status" value="1"/>
</dbReference>
<dbReference type="OrthoDB" id="6428749at2759"/>
<dbReference type="GeneID" id="100145539"/>
<evidence type="ECO:0000256" key="18">
    <source>
        <dbReference type="ARBA" id="ARBA00051311"/>
    </source>
</evidence>
<reference evidence="41" key="1">
    <citation type="journal article" date="2010" name="Science">
        <title>The genome of the Western clawed frog Xenopus tropicalis.</title>
        <authorList>
            <person name="Hellsten U."/>
            <person name="Harland R.M."/>
            <person name="Gilchrist M.J."/>
            <person name="Hendrix D."/>
            <person name="Jurka J."/>
            <person name="Kapitonov V."/>
            <person name="Ovcharenko I."/>
            <person name="Putnam N.H."/>
            <person name="Shu S."/>
            <person name="Taher L."/>
            <person name="Blitz I.L."/>
            <person name="Blumberg B."/>
            <person name="Dichmann D.S."/>
            <person name="Dubchak I."/>
            <person name="Amaya E."/>
            <person name="Detter J.C."/>
            <person name="Fletcher R."/>
            <person name="Gerhard D.S."/>
            <person name="Goodstein D."/>
            <person name="Graves T."/>
            <person name="Grigoriev I.V."/>
            <person name="Grimwood J."/>
            <person name="Kawashima T."/>
            <person name="Lindquist E."/>
            <person name="Lucas S.M."/>
            <person name="Mead P.E."/>
            <person name="Mitros T."/>
            <person name="Ogino H."/>
            <person name="Ohta Y."/>
            <person name="Poliakov A.V."/>
            <person name="Pollet N."/>
            <person name="Robert J."/>
            <person name="Salamov A."/>
            <person name="Sater A.K."/>
            <person name="Schmutz J."/>
            <person name="Terry A."/>
            <person name="Vize P.D."/>
            <person name="Warren W.C."/>
            <person name="Wells D."/>
            <person name="Wills A."/>
            <person name="Wilson R.K."/>
            <person name="Zimmerman L.B."/>
            <person name="Zorn A.M."/>
            <person name="Grainger R."/>
            <person name="Grammer T."/>
            <person name="Khokha M.K."/>
            <person name="Richardson P.M."/>
            <person name="Rokhsar D.S."/>
        </authorList>
    </citation>
    <scope>NUCLEOTIDE SEQUENCE [LARGE SCALE GENOMIC DNA]</scope>
    <source>
        <strain evidence="41">Nigerian</strain>
    </source>
</reference>
<evidence type="ECO:0000256" key="5">
    <source>
        <dbReference type="ARBA" id="ARBA00022801"/>
    </source>
</evidence>
<dbReference type="OMA" id="WNYTAVW"/>
<feature type="binding site" evidence="39">
    <location>
        <position position="225"/>
    </location>
    <ligand>
        <name>substrate</name>
    </ligand>
</feature>
<evidence type="ECO:0000256" key="27">
    <source>
        <dbReference type="ARBA" id="ARBA00052512"/>
    </source>
</evidence>
<evidence type="ECO:0000256" key="15">
    <source>
        <dbReference type="ARBA" id="ARBA00050766"/>
    </source>
</evidence>
<evidence type="ECO:0000256" key="21">
    <source>
        <dbReference type="ARBA" id="ARBA00051492"/>
    </source>
</evidence>
<evidence type="ECO:0000256" key="38">
    <source>
        <dbReference type="PIRSR" id="PIRSR001221-1"/>
    </source>
</evidence>
<dbReference type="CTD" id="100145539"/>
<comment type="catalytic activity">
    <reaction evidence="24">
        <text>(9Z,12Z,15Z)-octadecatrienamide + H2O = (9Z,12Z,15Z)-octadecatrienoate + NH4(+)</text>
        <dbReference type="Rhea" id="RHEA:62976"/>
        <dbReference type="ChEBI" id="CHEBI:15377"/>
        <dbReference type="ChEBI" id="CHEBI:28938"/>
        <dbReference type="ChEBI" id="CHEBI:32387"/>
        <dbReference type="ChEBI" id="CHEBI:142684"/>
    </reaction>
    <physiologicalReaction direction="left-to-right" evidence="24">
        <dbReference type="Rhea" id="RHEA:62977"/>
    </physiologicalReaction>
</comment>
<dbReference type="InterPro" id="IPR036928">
    <property type="entry name" value="AS_sf"/>
</dbReference>
<comment type="similarity">
    <text evidence="2">Belongs to the amidase family.</text>
</comment>
<comment type="catalytic activity">
    <reaction evidence="30">
        <text>N-(5Z,8Z,11Z,14Z)-eicosatetraenoyl-glycine + H2O = (5Z,8Z,11Z,14Z)-eicosatetraenoate + glycine</text>
        <dbReference type="Rhea" id="RHEA:64108"/>
        <dbReference type="ChEBI" id="CHEBI:15377"/>
        <dbReference type="ChEBI" id="CHEBI:32395"/>
        <dbReference type="ChEBI" id="CHEBI:57305"/>
        <dbReference type="ChEBI" id="CHEBI:59002"/>
    </reaction>
    <physiologicalReaction direction="left-to-right" evidence="30">
        <dbReference type="Rhea" id="RHEA:64109"/>
    </physiologicalReaction>
</comment>
<dbReference type="PANTHER" id="PTHR45847">
    <property type="entry name" value="FATTY ACID AMIDE HYDROLASE"/>
    <property type="match status" value="1"/>
</dbReference>
<keyword evidence="6" id="KW-0442">Lipid degradation</keyword>
<evidence type="ECO:0000256" key="31">
    <source>
        <dbReference type="ARBA" id="ARBA00052818"/>
    </source>
</evidence>
<evidence type="ECO:0000256" key="20">
    <source>
        <dbReference type="ARBA" id="ARBA00051454"/>
    </source>
</evidence>
<evidence type="ECO:0000256" key="36">
    <source>
        <dbReference type="ARBA" id="ARBA00077157"/>
    </source>
</evidence>
<reference evidence="43" key="3">
    <citation type="submission" date="2025-04" db="UniProtKB">
        <authorList>
            <consortium name="RefSeq"/>
        </authorList>
    </citation>
    <scope>IDENTIFICATION</scope>
    <source>
        <strain evidence="43">Nigerian</strain>
        <tissue evidence="43">Liver and blood</tissue>
    </source>
</reference>
<dbReference type="PIRSF" id="PIRSF001221">
    <property type="entry name" value="Amidase_fungi"/>
    <property type="match status" value="1"/>
</dbReference>
<feature type="active site" description="Charge relay system" evidence="38">
    <location>
        <position position="225"/>
    </location>
</feature>
<comment type="catalytic activity">
    <reaction evidence="9">
        <text>2-(5Z,8Z,11Z,14Z-eicosatetraenoyl)-glycerol + H2O = glycerol + (5Z,8Z,11Z,14Z)-eicosatetraenoate + H(+)</text>
        <dbReference type="Rhea" id="RHEA:26132"/>
        <dbReference type="ChEBI" id="CHEBI:15377"/>
        <dbReference type="ChEBI" id="CHEBI:15378"/>
        <dbReference type="ChEBI" id="CHEBI:17754"/>
        <dbReference type="ChEBI" id="CHEBI:32395"/>
        <dbReference type="ChEBI" id="CHEBI:52392"/>
    </reaction>
    <physiologicalReaction direction="left-to-right" evidence="9">
        <dbReference type="Rhea" id="RHEA:26133"/>
    </physiologicalReaction>
</comment>
<comment type="catalytic activity">
    <reaction evidence="23">
        <text>N-(9Z-octadecenoyl)-taurine + H2O = taurine + (9Z)-octadecenoate</text>
        <dbReference type="Rhea" id="RHEA:63148"/>
        <dbReference type="ChEBI" id="CHEBI:15377"/>
        <dbReference type="ChEBI" id="CHEBI:30823"/>
        <dbReference type="ChEBI" id="CHEBI:146191"/>
        <dbReference type="ChEBI" id="CHEBI:507393"/>
    </reaction>
    <physiologicalReaction direction="left-to-right" evidence="23">
        <dbReference type="Rhea" id="RHEA:63149"/>
    </physiologicalReaction>
</comment>
<organism evidence="41">
    <name type="scientific">Xenopus tropicalis</name>
    <name type="common">Western clawed frog</name>
    <name type="synonym">Silurana tropicalis</name>
    <dbReference type="NCBI Taxonomy" id="8364"/>
    <lineage>
        <taxon>Eukaryota</taxon>
        <taxon>Metazoa</taxon>
        <taxon>Chordata</taxon>
        <taxon>Craniata</taxon>
        <taxon>Vertebrata</taxon>
        <taxon>Euteleostomi</taxon>
        <taxon>Amphibia</taxon>
        <taxon>Batrachia</taxon>
        <taxon>Anura</taxon>
        <taxon>Pipoidea</taxon>
        <taxon>Pipidae</taxon>
        <taxon>Xenopodinae</taxon>
        <taxon>Xenopus</taxon>
        <taxon>Silurana</taxon>
    </lineage>
</organism>
<dbReference type="SUPFAM" id="SSF75304">
    <property type="entry name" value="Amidase signature (AS) enzymes"/>
    <property type="match status" value="1"/>
</dbReference>
<comment type="catalytic activity">
    <reaction evidence="17">
        <text>(5Z,8Z,11Z,14Z)-eicosatetraenamide + H2O = (5Z,8Z,11Z,14Z)-eicosatetraenoate + NH4(+)</text>
        <dbReference type="Rhea" id="RHEA:63016"/>
        <dbReference type="ChEBI" id="CHEBI:15377"/>
        <dbReference type="ChEBI" id="CHEBI:28938"/>
        <dbReference type="ChEBI" id="CHEBI:32395"/>
        <dbReference type="ChEBI" id="CHEBI:137830"/>
    </reaction>
    <physiologicalReaction direction="left-to-right" evidence="17">
        <dbReference type="Rhea" id="RHEA:63017"/>
    </physiologicalReaction>
</comment>
<evidence type="ECO:0000256" key="16">
    <source>
        <dbReference type="ARBA" id="ARBA00050992"/>
    </source>
</evidence>
<comment type="catalytic activity">
    <reaction evidence="32">
        <text>(8Z,11Z,14Z)-eicosatrienamide + H2O = (8Z,11Z,14Z)-eicosatrienoate + NH4(+)</text>
        <dbReference type="Rhea" id="RHEA:62996"/>
        <dbReference type="ChEBI" id="CHEBI:15377"/>
        <dbReference type="ChEBI" id="CHEBI:28938"/>
        <dbReference type="ChEBI" id="CHEBI:71589"/>
        <dbReference type="ChEBI" id="CHEBI:146163"/>
    </reaction>
    <physiologicalReaction direction="left-to-right" evidence="32">
        <dbReference type="Rhea" id="RHEA:62997"/>
    </physiologicalReaction>
</comment>
<evidence type="ECO:0000256" key="13">
    <source>
        <dbReference type="ARBA" id="ARBA00050403"/>
    </source>
</evidence>
<dbReference type="GO" id="GO:0009062">
    <property type="term" value="P:fatty acid catabolic process"/>
    <property type="evidence" value="ECO:0000318"/>
    <property type="project" value="GO_Central"/>
</dbReference>
<feature type="active site" description="Charge relay system" evidence="38">
    <location>
        <position position="150"/>
    </location>
</feature>
<evidence type="ECO:0000256" key="9">
    <source>
        <dbReference type="ARBA" id="ARBA00047476"/>
    </source>
</evidence>
<comment type="catalytic activity">
    <reaction evidence="26">
        <text>N-docosanoyl-ethanolamine + H2O = docosanoate + ethanolamine</text>
        <dbReference type="Rhea" id="RHEA:63128"/>
        <dbReference type="ChEBI" id="CHEBI:15377"/>
        <dbReference type="ChEBI" id="CHEBI:23858"/>
        <dbReference type="ChEBI" id="CHEBI:57603"/>
        <dbReference type="ChEBI" id="CHEBI:146186"/>
    </reaction>
    <physiologicalReaction direction="left-to-right" evidence="26">
        <dbReference type="Rhea" id="RHEA:63129"/>
    </physiologicalReaction>
</comment>
<evidence type="ECO:0000256" key="32">
    <source>
        <dbReference type="ARBA" id="ARBA00052857"/>
    </source>
</evidence>
<feature type="active site" description="Acyl-ester intermediate" evidence="38">
    <location>
        <position position="249"/>
    </location>
</feature>
<evidence type="ECO:0000259" key="40">
    <source>
        <dbReference type="Pfam" id="PF01425"/>
    </source>
</evidence>
<evidence type="ECO:0000313" key="43">
    <source>
        <dbReference type="RefSeq" id="XP_012817414.2"/>
    </source>
</evidence>
<evidence type="ECO:0000256" key="7">
    <source>
        <dbReference type="ARBA" id="ARBA00023098"/>
    </source>
</evidence>
<evidence type="ECO:0000256" key="3">
    <source>
        <dbReference type="ARBA" id="ARBA00012112"/>
    </source>
</evidence>
<comment type="catalytic activity">
    <reaction evidence="11">
        <text>N-(5Z,8Z,11Z,14Z-eicosatetraenoyl)-ethanolamine + H2O = ethanolamine + (5Z,8Z,11Z,14Z)-eicosatetraenoate</text>
        <dbReference type="Rhea" id="RHEA:26136"/>
        <dbReference type="ChEBI" id="CHEBI:2700"/>
        <dbReference type="ChEBI" id="CHEBI:15377"/>
        <dbReference type="ChEBI" id="CHEBI:32395"/>
        <dbReference type="ChEBI" id="CHEBI:57603"/>
        <dbReference type="EC" id="3.5.1.99"/>
    </reaction>
    <physiologicalReaction direction="left-to-right" evidence="11">
        <dbReference type="Rhea" id="RHEA:26137"/>
    </physiologicalReaction>
</comment>
<feature type="binding site" evidence="39">
    <location>
        <begin position="246"/>
        <end position="249"/>
    </location>
    <ligand>
        <name>substrate</name>
    </ligand>
</feature>
<comment type="catalytic activity">
    <reaction evidence="18">
        <text>(11Z)-eicosenamide + H2O = (11Z)-eicosenoate + NH4(+)</text>
        <dbReference type="Rhea" id="RHEA:63120"/>
        <dbReference type="ChEBI" id="CHEBI:15377"/>
        <dbReference type="ChEBI" id="CHEBI:28938"/>
        <dbReference type="ChEBI" id="CHEBI:32426"/>
        <dbReference type="ChEBI" id="CHEBI:146167"/>
    </reaction>
    <physiologicalReaction direction="left-to-right" evidence="18">
        <dbReference type="Rhea" id="RHEA:63121"/>
    </physiologicalReaction>
</comment>
<dbReference type="AGR" id="Xenbase:XB-GENE-997956"/>
<evidence type="ECO:0000256" key="8">
    <source>
        <dbReference type="ARBA" id="ARBA00047450"/>
    </source>
</evidence>
<comment type="catalytic activity">
    <reaction evidence="31">
        <text>(11Z,14Z,17Z)-eicosatrienamide + H2O = (11Z,14Z,17Z)-eicosatrienoate + NH4(+)</text>
        <dbReference type="Rhea" id="RHEA:63000"/>
        <dbReference type="ChEBI" id="CHEBI:15377"/>
        <dbReference type="ChEBI" id="CHEBI:28938"/>
        <dbReference type="ChEBI" id="CHEBI:77223"/>
        <dbReference type="ChEBI" id="CHEBI:146164"/>
    </reaction>
    <physiologicalReaction direction="left-to-right" evidence="31">
        <dbReference type="Rhea" id="RHEA:63001"/>
    </physiologicalReaction>
</comment>
<evidence type="ECO:0000256" key="1">
    <source>
        <dbReference type="ARBA" id="ARBA00000208"/>
    </source>
</evidence>
<dbReference type="InterPro" id="IPR052096">
    <property type="entry name" value="Endocannabinoid_amidase"/>
</dbReference>
<dbReference type="GeneTree" id="ENSGT00940000163316"/>
<accession>F6QBH5</accession>
<evidence type="ECO:0000256" key="30">
    <source>
        <dbReference type="ARBA" id="ARBA00052709"/>
    </source>
</evidence>
<evidence type="ECO:0000256" key="34">
    <source>
        <dbReference type="ARBA" id="ARBA00073178"/>
    </source>
</evidence>
<keyword evidence="42" id="KW-1185">Reference proteome</keyword>
<dbReference type="GO" id="GO:0004040">
    <property type="term" value="F:amidase activity"/>
    <property type="evidence" value="ECO:0000318"/>
    <property type="project" value="GO_Central"/>
</dbReference>
<evidence type="ECO:0000256" key="39">
    <source>
        <dbReference type="PIRSR" id="PIRSR001221-2"/>
    </source>
</evidence>
<dbReference type="Gene3D" id="3.90.1300.10">
    <property type="entry name" value="Amidase signature (AS) domain"/>
    <property type="match status" value="1"/>
</dbReference>
<evidence type="ECO:0000256" key="22">
    <source>
        <dbReference type="ARBA" id="ARBA00051914"/>
    </source>
</evidence>
<evidence type="ECO:0000313" key="42">
    <source>
        <dbReference type="Proteomes" id="UP000008143"/>
    </source>
</evidence>
<dbReference type="KEGG" id="xtr:100145539"/>
<protein>
    <recommendedName>
        <fullName evidence="34">Fatty-acid amide hydrolase 1</fullName>
        <ecNumber evidence="3">3.5.1.99</ecNumber>
    </recommendedName>
    <alternativeName>
        <fullName evidence="37">Anandamide amidohydrolase 1</fullName>
    </alternativeName>
    <alternativeName>
        <fullName evidence="35">Fatty acid ester hydrolase</fullName>
    </alternativeName>
    <alternativeName>
        <fullName evidence="36">Oleamide hydrolase 1</fullName>
    </alternativeName>
</protein>
<evidence type="ECO:0000256" key="19">
    <source>
        <dbReference type="ARBA" id="ARBA00051346"/>
    </source>
</evidence>
<proteinExistence type="inferred from homology"/>
<keyword evidence="5" id="KW-0378">Hydrolase</keyword>
<comment type="catalytic activity">
    <reaction evidence="19">
        <text>N-(9Z-hexadecenoyl) ethanolamine + H2O = (9Z)-hexadecenoate + ethanolamine</text>
        <dbReference type="Rhea" id="RHEA:35563"/>
        <dbReference type="ChEBI" id="CHEBI:15377"/>
        <dbReference type="ChEBI" id="CHEBI:32372"/>
        <dbReference type="ChEBI" id="CHEBI:57603"/>
        <dbReference type="ChEBI" id="CHEBI:71465"/>
    </reaction>
    <physiologicalReaction direction="left-to-right" evidence="19">
        <dbReference type="Rhea" id="RHEA:35564"/>
    </physiologicalReaction>
</comment>
<comment type="catalytic activity">
    <reaction evidence="28">
        <text>N-(15Z-tetracosenoyl)-taurine + H2O = (15Z)-tetracosenoate + taurine</text>
        <dbReference type="Rhea" id="RHEA:63160"/>
        <dbReference type="ChEBI" id="CHEBI:15377"/>
        <dbReference type="ChEBI" id="CHEBI:32392"/>
        <dbReference type="ChEBI" id="CHEBI:146198"/>
        <dbReference type="ChEBI" id="CHEBI:507393"/>
    </reaction>
    <physiologicalReaction direction="left-to-right" evidence="28">
        <dbReference type="Rhea" id="RHEA:63161"/>
    </physiologicalReaction>
</comment>
<evidence type="ECO:0000256" key="4">
    <source>
        <dbReference type="ARBA" id="ARBA00022553"/>
    </source>
</evidence>
<evidence type="ECO:0000256" key="10">
    <source>
        <dbReference type="ARBA" id="ARBA00048052"/>
    </source>
</evidence>
<evidence type="ECO:0000256" key="14">
    <source>
        <dbReference type="ARBA" id="ARBA00050481"/>
    </source>
</evidence>
<dbReference type="EC" id="3.5.1.99" evidence="3"/>
<evidence type="ECO:0000256" key="11">
    <source>
        <dbReference type="ARBA" id="ARBA00048606"/>
    </source>
</evidence>
<comment type="catalytic activity">
    <reaction evidence="29">
        <text>N-tricosanoyl-taurine + H2O = tricosanoate + taurine</text>
        <dbReference type="Rhea" id="RHEA:63164"/>
        <dbReference type="ChEBI" id="CHEBI:15377"/>
        <dbReference type="ChEBI" id="CHEBI:79007"/>
        <dbReference type="ChEBI" id="CHEBI:146197"/>
        <dbReference type="ChEBI" id="CHEBI:507393"/>
    </reaction>
    <physiologicalReaction direction="left-to-right" evidence="29">
        <dbReference type="Rhea" id="RHEA:63165"/>
    </physiologicalReaction>
</comment>
<dbReference type="ExpressionAtlas" id="F6QBH5">
    <property type="expression patterns" value="baseline and differential"/>
</dbReference>